<evidence type="ECO:0000313" key="10">
    <source>
        <dbReference type="Proteomes" id="UP000039865"/>
    </source>
</evidence>
<evidence type="ECO:0000256" key="5">
    <source>
        <dbReference type="ARBA" id="ARBA00022989"/>
    </source>
</evidence>
<evidence type="ECO:0000313" key="9">
    <source>
        <dbReference type="EMBL" id="CDW72613.1"/>
    </source>
</evidence>
<keyword evidence="10" id="KW-1185">Reference proteome</keyword>
<accession>A0A077ZRR6</accession>
<keyword evidence="6 8" id="KW-0472">Membrane</keyword>
<dbReference type="PRINTS" id="PR00783">
    <property type="entry name" value="MINTRINSICP"/>
</dbReference>
<dbReference type="PANTHER" id="PTHR45665">
    <property type="entry name" value="AQUAPORIN-8"/>
    <property type="match status" value="1"/>
</dbReference>
<reference evidence="9 10" key="1">
    <citation type="submission" date="2014-06" db="EMBL/GenBank/DDBJ databases">
        <authorList>
            <person name="Swart Estienne"/>
        </authorList>
    </citation>
    <scope>NUCLEOTIDE SEQUENCE [LARGE SCALE GENOMIC DNA]</scope>
    <source>
        <strain evidence="9 10">130c</strain>
    </source>
</reference>
<name>A0A077ZRR6_STYLE</name>
<dbReference type="GO" id="GO:0005737">
    <property type="term" value="C:cytoplasm"/>
    <property type="evidence" value="ECO:0007669"/>
    <property type="project" value="UniProtKB-ARBA"/>
</dbReference>
<dbReference type="InterPro" id="IPR023271">
    <property type="entry name" value="Aquaporin-like"/>
</dbReference>
<dbReference type="GO" id="GO:0015250">
    <property type="term" value="F:water channel activity"/>
    <property type="evidence" value="ECO:0007669"/>
    <property type="project" value="TreeGrafter"/>
</dbReference>
<feature type="transmembrane region" description="Helical" evidence="8">
    <location>
        <begin position="135"/>
        <end position="157"/>
    </location>
</feature>
<dbReference type="InterPro" id="IPR000425">
    <property type="entry name" value="MIP"/>
</dbReference>
<dbReference type="InterPro" id="IPR034294">
    <property type="entry name" value="Aquaporin_transptr"/>
</dbReference>
<keyword evidence="5 8" id="KW-1133">Transmembrane helix</keyword>
<keyword evidence="4" id="KW-0677">Repeat</keyword>
<evidence type="ECO:0000256" key="8">
    <source>
        <dbReference type="SAM" id="Phobius"/>
    </source>
</evidence>
<organism evidence="9 10">
    <name type="scientific">Stylonychia lemnae</name>
    <name type="common">Ciliate</name>
    <dbReference type="NCBI Taxonomy" id="5949"/>
    <lineage>
        <taxon>Eukaryota</taxon>
        <taxon>Sar</taxon>
        <taxon>Alveolata</taxon>
        <taxon>Ciliophora</taxon>
        <taxon>Intramacronucleata</taxon>
        <taxon>Spirotrichea</taxon>
        <taxon>Stichotrichia</taxon>
        <taxon>Sporadotrichida</taxon>
        <taxon>Oxytrichidae</taxon>
        <taxon>Stylonychinae</taxon>
        <taxon>Stylonychia</taxon>
    </lineage>
</organism>
<evidence type="ECO:0000256" key="7">
    <source>
        <dbReference type="RuleBase" id="RU000477"/>
    </source>
</evidence>
<dbReference type="GO" id="GO:0019755">
    <property type="term" value="P:one-carbon compound transport"/>
    <property type="evidence" value="ECO:0007669"/>
    <property type="project" value="UniProtKB-ARBA"/>
</dbReference>
<dbReference type="GO" id="GO:0012505">
    <property type="term" value="C:endomembrane system"/>
    <property type="evidence" value="ECO:0007669"/>
    <property type="project" value="UniProtKB-SubCell"/>
</dbReference>
<gene>
    <name evidence="9" type="primary">Contig1917.g2077</name>
    <name evidence="9" type="ORF">STYLEM_1576</name>
</gene>
<sequence length="263" mass="29206">MESSIPESGKWKHLLRALVSEFCGAALTVYAFNFTTAYYQARAFAYFVGWLMAVSVSGAHFNPATTLGVFLSEGKYGKQVVRMLLYWLFQLMGAFAGVLITYLIFNEPVEGYLLWPLEQNPDVATRFFSESGNLYYAKICFLEALNTFTFVYVYLLVIYKPQLRTVDEIIKGLGVALTLWICYELSAGSGACLNPALAIAQVSYQVGFLNGMDYNGNRFASPIWCYIVFPLIGAIVAAVSFRVHIKLENSALKQDAGEAAVAE</sequence>
<comment type="similarity">
    <text evidence="7">Belongs to the MIP/aquaporin (TC 1.A.8) family.</text>
</comment>
<keyword evidence="2 7" id="KW-0813">Transport</keyword>
<evidence type="ECO:0000256" key="1">
    <source>
        <dbReference type="ARBA" id="ARBA00004127"/>
    </source>
</evidence>
<dbReference type="SUPFAM" id="SSF81338">
    <property type="entry name" value="Aquaporin-like"/>
    <property type="match status" value="1"/>
</dbReference>
<feature type="transmembrane region" description="Helical" evidence="8">
    <location>
        <begin position="14"/>
        <end position="32"/>
    </location>
</feature>
<dbReference type="Proteomes" id="UP000039865">
    <property type="component" value="Unassembled WGS sequence"/>
</dbReference>
<dbReference type="Pfam" id="PF00230">
    <property type="entry name" value="MIP"/>
    <property type="match status" value="1"/>
</dbReference>
<dbReference type="OrthoDB" id="204128at2759"/>
<evidence type="ECO:0000256" key="4">
    <source>
        <dbReference type="ARBA" id="ARBA00022737"/>
    </source>
</evidence>
<dbReference type="GO" id="GO:0016020">
    <property type="term" value="C:membrane"/>
    <property type="evidence" value="ECO:0007669"/>
    <property type="project" value="InterPro"/>
</dbReference>
<feature type="transmembrane region" description="Helical" evidence="8">
    <location>
        <begin position="169"/>
        <end position="199"/>
    </location>
</feature>
<keyword evidence="3 7" id="KW-0812">Transmembrane</keyword>
<feature type="transmembrane region" description="Helical" evidence="8">
    <location>
        <begin position="44"/>
        <end position="71"/>
    </location>
</feature>
<dbReference type="Gene3D" id="1.20.1080.10">
    <property type="entry name" value="Glycerol uptake facilitator protein"/>
    <property type="match status" value="1"/>
</dbReference>
<feature type="transmembrane region" description="Helical" evidence="8">
    <location>
        <begin position="83"/>
        <end position="105"/>
    </location>
</feature>
<dbReference type="OMA" id="WICYELS"/>
<comment type="subcellular location">
    <subcellularLocation>
        <location evidence="1">Endomembrane system</location>
        <topology evidence="1">Multi-pass membrane protein</topology>
    </subcellularLocation>
</comment>
<feature type="transmembrane region" description="Helical" evidence="8">
    <location>
        <begin position="219"/>
        <end position="243"/>
    </location>
</feature>
<proteinExistence type="inferred from homology"/>
<evidence type="ECO:0000256" key="6">
    <source>
        <dbReference type="ARBA" id="ARBA00023136"/>
    </source>
</evidence>
<dbReference type="PANTHER" id="PTHR45665:SF9">
    <property type="entry name" value="AQUAPORIN-8"/>
    <property type="match status" value="1"/>
</dbReference>
<dbReference type="AlphaFoldDB" id="A0A077ZRR6"/>
<protein>
    <submittedName>
        <fullName evidence="9">Mip family channel protein</fullName>
    </submittedName>
</protein>
<dbReference type="EMBL" id="CCKQ01001494">
    <property type="protein sequence ID" value="CDW72613.1"/>
    <property type="molecule type" value="Genomic_DNA"/>
</dbReference>
<evidence type="ECO:0000256" key="2">
    <source>
        <dbReference type="ARBA" id="ARBA00022448"/>
    </source>
</evidence>
<evidence type="ECO:0000256" key="3">
    <source>
        <dbReference type="ARBA" id="ARBA00022692"/>
    </source>
</evidence>
<dbReference type="InParanoid" id="A0A077ZRR6"/>